<dbReference type="PANTHER" id="PTHR45982">
    <property type="entry name" value="REGULATOR OF CHROMOSOME CONDENSATION"/>
    <property type="match status" value="1"/>
</dbReference>
<dbReference type="PROSITE" id="PS50012">
    <property type="entry name" value="RCC1_3"/>
    <property type="match status" value="6"/>
</dbReference>
<accession>A0A835ZEC2</accession>
<feature type="non-terminal residue" evidence="6">
    <location>
        <position position="1"/>
    </location>
</feature>
<feature type="compositionally biased region" description="Polar residues" evidence="4">
    <location>
        <begin position="84"/>
        <end position="99"/>
    </location>
</feature>
<keyword evidence="1" id="KW-0344">Guanine-nucleotide releasing factor</keyword>
<dbReference type="InterPro" id="IPR009091">
    <property type="entry name" value="RCC1/BLIP-II"/>
</dbReference>
<dbReference type="PANTHER" id="PTHR45982:SF1">
    <property type="entry name" value="REGULATOR OF CHROMOSOME CONDENSATION"/>
    <property type="match status" value="1"/>
</dbReference>
<feature type="repeat" description="RCC1" evidence="3">
    <location>
        <begin position="286"/>
        <end position="339"/>
    </location>
</feature>
<evidence type="ECO:0000256" key="3">
    <source>
        <dbReference type="PROSITE-ProRule" id="PRU00235"/>
    </source>
</evidence>
<feature type="repeat" description="RCC1" evidence="3">
    <location>
        <begin position="123"/>
        <end position="176"/>
    </location>
</feature>
<comment type="caution">
    <text evidence="6">The sequence shown here is derived from an EMBL/GenBank/DDBJ whole genome shotgun (WGS) entry which is preliminary data.</text>
</comment>
<dbReference type="AlphaFoldDB" id="A0A835ZEC2"/>
<evidence type="ECO:0000256" key="2">
    <source>
        <dbReference type="ARBA" id="ARBA00022737"/>
    </source>
</evidence>
<feature type="repeat" description="RCC1" evidence="3">
    <location>
        <begin position="15"/>
        <end position="68"/>
    </location>
</feature>
<dbReference type="GO" id="GO:0005085">
    <property type="term" value="F:guanyl-nucleotide exchange factor activity"/>
    <property type="evidence" value="ECO:0007669"/>
    <property type="project" value="TreeGrafter"/>
</dbReference>
<evidence type="ECO:0000256" key="1">
    <source>
        <dbReference type="ARBA" id="ARBA00022658"/>
    </source>
</evidence>
<dbReference type="Proteomes" id="UP000664859">
    <property type="component" value="Unassembled WGS sequence"/>
</dbReference>
<dbReference type="Pfam" id="PF25390">
    <property type="entry name" value="WD40_RLD"/>
    <property type="match status" value="1"/>
</dbReference>
<protein>
    <submittedName>
        <fullName evidence="6">Regulator of chromosome condensation 1/beta-lactamase-inhibitor protein II</fullName>
    </submittedName>
</protein>
<dbReference type="EMBL" id="JAFCMP010000045">
    <property type="protein sequence ID" value="KAG5189785.1"/>
    <property type="molecule type" value="Genomic_DNA"/>
</dbReference>
<gene>
    <name evidence="6" type="ORF">JKP88DRAFT_176594</name>
</gene>
<dbReference type="OrthoDB" id="61110at2759"/>
<feature type="domain" description="RCC1-like" evidence="5">
    <location>
        <begin position="17"/>
        <end position="369"/>
    </location>
</feature>
<feature type="region of interest" description="Disordered" evidence="4">
    <location>
        <begin position="82"/>
        <end position="103"/>
    </location>
</feature>
<dbReference type="SUPFAM" id="SSF50985">
    <property type="entry name" value="RCC1/BLIP-II"/>
    <property type="match status" value="2"/>
</dbReference>
<keyword evidence="7" id="KW-1185">Reference proteome</keyword>
<dbReference type="InterPro" id="IPR058923">
    <property type="entry name" value="RCC1-like_dom"/>
</dbReference>
<feature type="repeat" description="RCC1" evidence="3">
    <location>
        <begin position="69"/>
        <end position="122"/>
    </location>
</feature>
<proteinExistence type="predicted"/>
<dbReference type="InterPro" id="IPR051553">
    <property type="entry name" value="Ran_GTPase-activating"/>
</dbReference>
<keyword evidence="2" id="KW-0677">Repeat</keyword>
<evidence type="ECO:0000313" key="6">
    <source>
        <dbReference type="EMBL" id="KAG5189785.1"/>
    </source>
</evidence>
<evidence type="ECO:0000259" key="5">
    <source>
        <dbReference type="Pfam" id="PF25390"/>
    </source>
</evidence>
<evidence type="ECO:0000256" key="4">
    <source>
        <dbReference type="SAM" id="MobiDB-lite"/>
    </source>
</evidence>
<name>A0A835ZEC2_9STRA</name>
<dbReference type="Gene3D" id="2.130.10.30">
    <property type="entry name" value="Regulator of chromosome condensation 1/beta-lactamase-inhibitor protein II"/>
    <property type="match status" value="3"/>
</dbReference>
<feature type="repeat" description="RCC1" evidence="3">
    <location>
        <begin position="177"/>
        <end position="230"/>
    </location>
</feature>
<dbReference type="GO" id="GO:0005737">
    <property type="term" value="C:cytoplasm"/>
    <property type="evidence" value="ECO:0007669"/>
    <property type="project" value="TreeGrafter"/>
</dbReference>
<reference evidence="6" key="1">
    <citation type="submission" date="2021-02" db="EMBL/GenBank/DDBJ databases">
        <title>First Annotated Genome of the Yellow-green Alga Tribonema minus.</title>
        <authorList>
            <person name="Mahan K.M."/>
        </authorList>
    </citation>
    <scope>NUCLEOTIDE SEQUENCE</scope>
    <source>
        <strain evidence="6">UTEX B ZZ1240</strain>
    </source>
</reference>
<sequence>VFSGGTDTCAILNDSTVKCWGHGAWGQLGQGSLEDLLSPPRSVVNLGLGRTARAIAIGLEDTCTLLVDFTVKCWGKGDHGRLGQGSTTDLSSPPSSATNLGPGRKAKAIATGEEHTCALLDDATIKCWGGGAEGQLGQGNTTDLSSPPSSAINLGLGRTAKAIATGGYHTCALLDHSTVKCWGYGASGQLGLHSHDSLSSPANEAINLGLGRMAKAIATGTIFTCAILDDATVKCWGYGYYGQLGQGSTPDDVSSPPVSAINLGLGRTAKAIATGYNHTCALLDDSTVKCWGKGDFGQLGQGSTAHLSSPPVSAIHLGSNRTAKAIAAGAEHTCALLDDSTVKCWGFGFFSQLGQGSTANLGDQPTEMASLAAIII</sequence>
<evidence type="ECO:0000313" key="7">
    <source>
        <dbReference type="Proteomes" id="UP000664859"/>
    </source>
</evidence>
<feature type="repeat" description="RCC1" evidence="3">
    <location>
        <begin position="231"/>
        <end position="285"/>
    </location>
</feature>
<organism evidence="6 7">
    <name type="scientific">Tribonema minus</name>
    <dbReference type="NCBI Taxonomy" id="303371"/>
    <lineage>
        <taxon>Eukaryota</taxon>
        <taxon>Sar</taxon>
        <taxon>Stramenopiles</taxon>
        <taxon>Ochrophyta</taxon>
        <taxon>PX clade</taxon>
        <taxon>Xanthophyceae</taxon>
        <taxon>Tribonematales</taxon>
        <taxon>Tribonemataceae</taxon>
        <taxon>Tribonema</taxon>
    </lineage>
</organism>
<dbReference type="InterPro" id="IPR000408">
    <property type="entry name" value="Reg_chr_condens"/>
</dbReference>
<dbReference type="PRINTS" id="PR00633">
    <property type="entry name" value="RCCNDNSATION"/>
</dbReference>